<name>A0A9E7PLN2_9EURY</name>
<accession>A0A9E7PLN2</accession>
<evidence type="ECO:0000313" key="2">
    <source>
        <dbReference type="EMBL" id="UUX91637.1"/>
    </source>
</evidence>
<keyword evidence="1" id="KW-0812">Transmembrane</keyword>
<evidence type="ECO:0000256" key="1">
    <source>
        <dbReference type="SAM" id="Phobius"/>
    </source>
</evidence>
<organism evidence="2 3">
    <name type="scientific">Methanoplanus endosymbiosus</name>
    <dbReference type="NCBI Taxonomy" id="33865"/>
    <lineage>
        <taxon>Archaea</taxon>
        <taxon>Methanobacteriati</taxon>
        <taxon>Methanobacteriota</taxon>
        <taxon>Stenosarchaea group</taxon>
        <taxon>Methanomicrobia</taxon>
        <taxon>Methanomicrobiales</taxon>
        <taxon>Methanomicrobiaceae</taxon>
        <taxon>Methanoplanus</taxon>
    </lineage>
</organism>
<keyword evidence="1" id="KW-1133">Transmembrane helix</keyword>
<dbReference type="InterPro" id="IPR019198">
    <property type="entry name" value="Beta_propeller_containing"/>
</dbReference>
<dbReference type="Proteomes" id="UP001060368">
    <property type="component" value="Chromosome"/>
</dbReference>
<proteinExistence type="predicted"/>
<feature type="transmembrane region" description="Helical" evidence="1">
    <location>
        <begin position="7"/>
        <end position="32"/>
    </location>
</feature>
<gene>
    <name evidence="2" type="ORF">L6E24_09665</name>
</gene>
<dbReference type="AlphaFoldDB" id="A0A9E7PLN2"/>
<dbReference type="RefSeq" id="WP_257741791.1">
    <property type="nucleotide sequence ID" value="NZ_CP096115.1"/>
</dbReference>
<dbReference type="Pfam" id="PF09826">
    <property type="entry name" value="Beta_propel"/>
    <property type="match status" value="1"/>
</dbReference>
<sequence length="675" mass="75483">MEKKTGFTVVMILLIAGVITVAGIFAYALLFYPGPYGDDGNGLIRVTDEDGLKDYLEKYSQDNSYSRYDYPETVFFAYGGMAEESLSTGRTDSENYMQKTAVQDSMPPAASQSLPYTVAGDSGASDYSETNVQVKGVDEADYVKNDGKYIYILRDSLLTIVDAYPAEKSGIVSETEIPGYRTTDLFLQGDRLVVFADGYEEEWITPEGSSVPVPVTEDAAKAYIYDISDRSAPEIVHEITMPGDYSDARMTDGWIYAVTKKPVNRYDTGMPVVKMDGKAVSEPDVWCPPVPYNDFVMYTITSFDTSGSEVADTESFLLGWDDTMYASAKNIYLSYMKNMPYYRGMLAEEDTDSNGPESVIHRFSIGKGDIEYKSTGTVPGRFLNQWSLDEYNDNLRVATTVNNYGRGEISRYNSVYVLNPNLDITGRLEYIAPDERIYSARFAGDRLYLVTFKEMDPFFVIDLSNPDKPGILGELKIPGYSDYLHPYDKDHIIGIGKSAEKNEWGGVSTTGLKVALFDVTDVNSPVLTDSVEIGDYGSDSEALRDHKALLFDKEKNILVLPVWEIASVPVDESLYGNYEKSYTKEIFNGAYVFGIDPDTGFILKGKVKQGDSEMSSYYRSGPEVVKRSLYMDDVLYTVSDEEIVMSSLKDLSIRINEVMLRDDTAYTKPGYNMVW</sequence>
<evidence type="ECO:0000313" key="3">
    <source>
        <dbReference type="Proteomes" id="UP001060368"/>
    </source>
</evidence>
<protein>
    <submittedName>
        <fullName evidence="2">Beta-propeller domain-containing protein</fullName>
    </submittedName>
</protein>
<dbReference type="GeneID" id="74307969"/>
<keyword evidence="3" id="KW-1185">Reference proteome</keyword>
<keyword evidence="1" id="KW-0472">Membrane</keyword>
<dbReference type="EMBL" id="CP096115">
    <property type="protein sequence ID" value="UUX91637.1"/>
    <property type="molecule type" value="Genomic_DNA"/>
</dbReference>
<reference evidence="2" key="1">
    <citation type="submission" date="2022-04" db="EMBL/GenBank/DDBJ databases">
        <title>Complete genome of Methanoplanus endosymbiosus DSM 3599.</title>
        <authorList>
            <person name="Chen S.-C."/>
            <person name="You Y.-T."/>
            <person name="Zhou Y.-Z."/>
            <person name="Lai M.-C."/>
        </authorList>
    </citation>
    <scope>NUCLEOTIDE SEQUENCE</scope>
    <source>
        <strain evidence="2">DSM 3599</strain>
    </source>
</reference>
<dbReference type="KEGG" id="mend:L6E24_09665"/>